<evidence type="ECO:0000313" key="2">
    <source>
        <dbReference type="RefSeq" id="XP_018009049.1"/>
    </source>
</evidence>
<dbReference type="KEGG" id="hazt:108666647"/>
<name>A0A8B7N6Z9_HYAAZ</name>
<dbReference type="Proteomes" id="UP000694843">
    <property type="component" value="Unplaced"/>
</dbReference>
<protein>
    <submittedName>
        <fullName evidence="2">DNA replication ATP-dependent helicase/nuclease DNA2-like</fullName>
    </submittedName>
</protein>
<dbReference type="AlphaFoldDB" id="A0A8B7N6Z9"/>
<proteinExistence type="predicted"/>
<dbReference type="GeneID" id="108666647"/>
<organism evidence="1 2">
    <name type="scientific">Hyalella azteca</name>
    <name type="common">Amphipod</name>
    <dbReference type="NCBI Taxonomy" id="294128"/>
    <lineage>
        <taxon>Eukaryota</taxon>
        <taxon>Metazoa</taxon>
        <taxon>Ecdysozoa</taxon>
        <taxon>Arthropoda</taxon>
        <taxon>Crustacea</taxon>
        <taxon>Multicrustacea</taxon>
        <taxon>Malacostraca</taxon>
        <taxon>Eumalacostraca</taxon>
        <taxon>Peracarida</taxon>
        <taxon>Amphipoda</taxon>
        <taxon>Senticaudata</taxon>
        <taxon>Talitrida</taxon>
        <taxon>Talitroidea</taxon>
        <taxon>Hyalellidae</taxon>
        <taxon>Hyalella</taxon>
    </lineage>
</organism>
<evidence type="ECO:0000313" key="1">
    <source>
        <dbReference type="Proteomes" id="UP000694843"/>
    </source>
</evidence>
<reference evidence="2" key="1">
    <citation type="submission" date="2025-08" db="UniProtKB">
        <authorList>
            <consortium name="RefSeq"/>
        </authorList>
    </citation>
    <scope>IDENTIFICATION</scope>
    <source>
        <tissue evidence="2">Whole organism</tissue>
    </source>
</reference>
<gene>
    <name evidence="2" type="primary">LOC108666647</name>
</gene>
<dbReference type="RefSeq" id="XP_018009049.1">
    <property type="nucleotide sequence ID" value="XM_018153560.2"/>
</dbReference>
<sequence>MEEVTTGHLEKRELLQLRNEMASYFARPPAVQKDGKLALPSLPSPIDRERACQGCPHLLVCTALNTAPPSPPHAMASLVPATLAHLQPNALEFFRHWCLLLHVESTQSKRALTRSLWCQDPIKRENAGGAVAFLKLKCSVEQGISQWLHSFSRACPSELPSHCSVPETIPPGTFQEGDLVVVSSKKCIAIAQGVIHSCDSTVVSVMLDR</sequence>
<accession>A0A8B7N6Z9</accession>
<keyword evidence="1" id="KW-1185">Reference proteome</keyword>
<dbReference type="OrthoDB" id="306218at2759"/>